<dbReference type="AlphaFoldDB" id="A0A659GPB9"/>
<sequence length="69" mass="8219">MTQTDLDLIAESYQKALFLPKRRKNETLVSLMNQLEHRYSTFIINPIGEDLEREEVRLYKEISNARDFS</sequence>
<name>A0A659GPB9_CARML</name>
<dbReference type="EMBL" id="LN846931">
    <property type="protein sequence ID" value="CRI06610.1"/>
    <property type="molecule type" value="Genomic_DNA"/>
</dbReference>
<geneLocation type="plasmid" evidence="1">
    <name>megaplasmid</name>
</geneLocation>
<gene>
    <name evidence="1" type="ORF">BN424_mp0068</name>
</gene>
<dbReference type="GeneID" id="83607609"/>
<evidence type="ECO:0000313" key="1">
    <source>
        <dbReference type="EMBL" id="CRI06610.1"/>
    </source>
</evidence>
<protein>
    <submittedName>
        <fullName evidence="1">Uncharacterized protein</fullName>
    </submittedName>
</protein>
<reference evidence="1" key="1">
    <citation type="submission" date="2015-04" db="EMBL/GenBank/DDBJ databases">
        <title>Carnobacterium maltaromaticum LMA28 complete chromosome sequence.</title>
        <authorList>
            <person name="Borges F."/>
            <person name="Cailliez-Grimal C."/>
        </authorList>
    </citation>
    <scope>NUCLEOTIDE SEQUENCE [LARGE SCALE GENOMIC DNA]</scope>
    <source>
        <strain evidence="1">LMA28</strain>
        <plasmid evidence="1">megaplasmid</plasmid>
    </source>
</reference>
<proteinExistence type="predicted"/>
<accession>A0A659GPB9</accession>
<reference evidence="1" key="2">
    <citation type="submission" date="2015-04" db="EMBL/GenBank/DDBJ databases">
        <title>Carnobacterium maltaromaticum LMA28 plasmids.</title>
        <authorList>
            <person name="Cailliez-Grimal C."/>
            <person name="Iskandar C."/>
        </authorList>
    </citation>
    <scope>NUCLEOTIDE SEQUENCE [LARGE SCALE GENOMIC DNA]</scope>
    <source>
        <strain evidence="1">LMA28</strain>
        <plasmid evidence="1">megaplasmid</plasmid>
    </source>
</reference>
<organism evidence="1">
    <name type="scientific">Carnobacterium maltaromaticum</name>
    <name type="common">Carnobacterium piscicola</name>
    <dbReference type="NCBI Taxonomy" id="2751"/>
    <lineage>
        <taxon>Bacteria</taxon>
        <taxon>Bacillati</taxon>
        <taxon>Bacillota</taxon>
        <taxon>Bacilli</taxon>
        <taxon>Lactobacillales</taxon>
        <taxon>Carnobacteriaceae</taxon>
        <taxon>Carnobacterium</taxon>
    </lineage>
</organism>
<keyword evidence="1" id="KW-0614">Plasmid</keyword>
<dbReference type="RefSeq" id="WP_034558279.1">
    <property type="nucleotide sequence ID" value="NZ_CBCPHT010000009.1"/>
</dbReference>